<dbReference type="Gene3D" id="1.10.10.10">
    <property type="entry name" value="Winged helix-like DNA-binding domain superfamily/Winged helix DNA-binding domain"/>
    <property type="match status" value="1"/>
</dbReference>
<comment type="caution">
    <text evidence="2">The sequence shown here is derived from an EMBL/GenBank/DDBJ whole genome shotgun (WGS) entry which is preliminary data.</text>
</comment>
<feature type="region of interest" description="Disordered" evidence="1">
    <location>
        <begin position="232"/>
        <end position="253"/>
    </location>
</feature>
<evidence type="ECO:0000313" key="2">
    <source>
        <dbReference type="EMBL" id="MFC5707593.1"/>
    </source>
</evidence>
<dbReference type="Pfam" id="PF13730">
    <property type="entry name" value="HTH_36"/>
    <property type="match status" value="1"/>
</dbReference>
<keyword evidence="3" id="KW-1185">Reference proteome</keyword>
<evidence type="ECO:0000313" key="3">
    <source>
        <dbReference type="Proteomes" id="UP001596132"/>
    </source>
</evidence>
<proteinExistence type="predicted"/>
<feature type="region of interest" description="Disordered" evidence="1">
    <location>
        <begin position="119"/>
        <end position="156"/>
    </location>
</feature>
<gene>
    <name evidence="2" type="ORF">ACFPVW_16375</name>
</gene>
<dbReference type="SUPFAM" id="SSF46785">
    <property type="entry name" value="Winged helix' DNA-binding domain"/>
    <property type="match status" value="1"/>
</dbReference>
<protein>
    <submittedName>
        <fullName evidence="2">Helix-turn-helix domain-containing protein</fullName>
    </submittedName>
</protein>
<dbReference type="InterPro" id="IPR036390">
    <property type="entry name" value="WH_DNA-bd_sf"/>
</dbReference>
<sequence length="253" mass="27696">MSMLLMAKAMSIKVGNPLRKLVLIKLADNASDTGECWPSYQHIADQCEISRRSVINHIDALCEVGLLTKESRIGPQGKRSNVYVLTLDSAGAAHPEVQEIHQGSAGAALGGGAGDAHRISNSLDPVIDPKIPPVSPQGEKRPDSGAPRRGTRLPNDWRLPGEWGRWAIQETGLPRERILLEAATFADYWQALPGAKAVKLDWEKTWRNWIRRAASSFRTAAQRRPLANIQAAQQAAQALRESGRGDYDDSTPL</sequence>
<accession>A0ABW0YF96</accession>
<dbReference type="InterPro" id="IPR036388">
    <property type="entry name" value="WH-like_DNA-bd_sf"/>
</dbReference>
<dbReference type="RefSeq" id="WP_042642164.1">
    <property type="nucleotide sequence ID" value="NZ_CDDF01000011.1"/>
</dbReference>
<organism evidence="2 3">
    <name type="scientific">Aeromonas eucrenophila</name>
    <dbReference type="NCBI Taxonomy" id="649"/>
    <lineage>
        <taxon>Bacteria</taxon>
        <taxon>Pseudomonadati</taxon>
        <taxon>Pseudomonadota</taxon>
        <taxon>Gammaproteobacteria</taxon>
        <taxon>Aeromonadales</taxon>
        <taxon>Aeromonadaceae</taxon>
        <taxon>Aeromonas</taxon>
    </lineage>
</organism>
<name>A0ABW0YF96_9GAMM</name>
<reference evidence="3" key="1">
    <citation type="journal article" date="2019" name="Int. J. Syst. Evol. Microbiol.">
        <title>The Global Catalogue of Microorganisms (GCM) 10K type strain sequencing project: providing services to taxonomists for standard genome sequencing and annotation.</title>
        <authorList>
            <consortium name="The Broad Institute Genomics Platform"/>
            <consortium name="The Broad Institute Genome Sequencing Center for Infectious Disease"/>
            <person name="Wu L."/>
            <person name="Ma J."/>
        </authorList>
    </citation>
    <scope>NUCLEOTIDE SEQUENCE [LARGE SCALE GENOMIC DNA]</scope>
    <source>
        <strain evidence="3">KCTC 15012</strain>
    </source>
</reference>
<dbReference type="Proteomes" id="UP001596132">
    <property type="component" value="Unassembled WGS sequence"/>
</dbReference>
<evidence type="ECO:0000256" key="1">
    <source>
        <dbReference type="SAM" id="MobiDB-lite"/>
    </source>
</evidence>
<dbReference type="EMBL" id="JBHSPP010000017">
    <property type="protein sequence ID" value="MFC5707593.1"/>
    <property type="molecule type" value="Genomic_DNA"/>
</dbReference>